<dbReference type="PANTHER" id="PTHR13538:SF4">
    <property type="entry name" value="N-ALPHA-ACETYLTRANSFERASE 80"/>
    <property type="match status" value="1"/>
</dbReference>
<dbReference type="PANTHER" id="PTHR13538">
    <property type="entry name" value="N-ACETYLTRANSFERASE 6"/>
    <property type="match status" value="1"/>
</dbReference>
<evidence type="ECO:0000313" key="2">
    <source>
        <dbReference type="EMBL" id="OGY24861.1"/>
    </source>
</evidence>
<gene>
    <name evidence="2" type="ORF">A2Y57_00985</name>
</gene>
<evidence type="ECO:0000259" key="1">
    <source>
        <dbReference type="PROSITE" id="PS51186"/>
    </source>
</evidence>
<dbReference type="InterPro" id="IPR016181">
    <property type="entry name" value="Acyl_CoA_acyltransferase"/>
</dbReference>
<dbReference type="CDD" id="cd04301">
    <property type="entry name" value="NAT_SF"/>
    <property type="match status" value="1"/>
</dbReference>
<name>A0A1G1WB58_9BACT</name>
<dbReference type="PROSITE" id="PS51186">
    <property type="entry name" value="GNAT"/>
    <property type="match status" value="1"/>
</dbReference>
<dbReference type="Proteomes" id="UP000177103">
    <property type="component" value="Unassembled WGS sequence"/>
</dbReference>
<dbReference type="GO" id="GO:0005737">
    <property type="term" value="C:cytoplasm"/>
    <property type="evidence" value="ECO:0007669"/>
    <property type="project" value="TreeGrafter"/>
</dbReference>
<evidence type="ECO:0000313" key="3">
    <source>
        <dbReference type="Proteomes" id="UP000177103"/>
    </source>
</evidence>
<accession>A0A1G1WB58</accession>
<dbReference type="EMBL" id="MHCQ01000010">
    <property type="protein sequence ID" value="OGY24861.1"/>
    <property type="molecule type" value="Genomic_DNA"/>
</dbReference>
<organism evidence="2 3">
    <name type="scientific">Candidatus Woykebacteria bacterium RBG_13_40_7b</name>
    <dbReference type="NCBI Taxonomy" id="1802594"/>
    <lineage>
        <taxon>Bacteria</taxon>
        <taxon>Candidatus Woykeibacteriota</taxon>
    </lineage>
</organism>
<dbReference type="Pfam" id="PF00583">
    <property type="entry name" value="Acetyltransf_1"/>
    <property type="match status" value="1"/>
</dbReference>
<protein>
    <recommendedName>
        <fullName evidence="1">N-acetyltransferase domain-containing protein</fullName>
    </recommendedName>
</protein>
<dbReference type="AlphaFoldDB" id="A0A1G1WB58"/>
<dbReference type="InterPro" id="IPR039840">
    <property type="entry name" value="NAA80"/>
</dbReference>
<reference evidence="2 3" key="1">
    <citation type="journal article" date="2016" name="Nat. Commun.">
        <title>Thousands of microbial genomes shed light on interconnected biogeochemical processes in an aquifer system.</title>
        <authorList>
            <person name="Anantharaman K."/>
            <person name="Brown C.T."/>
            <person name="Hug L.A."/>
            <person name="Sharon I."/>
            <person name="Castelle C.J."/>
            <person name="Probst A.J."/>
            <person name="Thomas B.C."/>
            <person name="Singh A."/>
            <person name="Wilkins M.J."/>
            <person name="Karaoz U."/>
            <person name="Brodie E.L."/>
            <person name="Williams K.H."/>
            <person name="Hubbard S.S."/>
            <person name="Banfield J.F."/>
        </authorList>
    </citation>
    <scope>NUCLEOTIDE SEQUENCE [LARGE SCALE GENOMIC DNA]</scope>
</reference>
<dbReference type="SUPFAM" id="SSF55729">
    <property type="entry name" value="Acyl-CoA N-acyltransferases (Nat)"/>
    <property type="match status" value="1"/>
</dbReference>
<sequence length="139" mass="16100">MIKISKTTNKDVKEFDDQEWDKADLVHYGKIGDWRKRKIVLKAEENERIVGSLKMVIVAGVAKVETIIVVEGKRGEGIGHQLMTEAEKTAKKRNCHKIYLSTGKGWDSIPFYESLGYKKIAELPKHYLKRDFIEFYKLI</sequence>
<dbReference type="InterPro" id="IPR000182">
    <property type="entry name" value="GNAT_dom"/>
</dbReference>
<comment type="caution">
    <text evidence="2">The sequence shown here is derived from an EMBL/GenBank/DDBJ whole genome shotgun (WGS) entry which is preliminary data.</text>
</comment>
<dbReference type="Gene3D" id="3.40.630.30">
    <property type="match status" value="1"/>
</dbReference>
<feature type="domain" description="N-acetyltransferase" evidence="1">
    <location>
        <begin position="1"/>
        <end position="139"/>
    </location>
</feature>
<proteinExistence type="predicted"/>
<dbReference type="GO" id="GO:1905502">
    <property type="term" value="F:acetyl-CoA binding"/>
    <property type="evidence" value="ECO:0007669"/>
    <property type="project" value="TreeGrafter"/>
</dbReference>
<dbReference type="GO" id="GO:0008080">
    <property type="term" value="F:N-acetyltransferase activity"/>
    <property type="evidence" value="ECO:0007669"/>
    <property type="project" value="InterPro"/>
</dbReference>